<evidence type="ECO:0000313" key="1">
    <source>
        <dbReference type="EMBL" id="USY19693.1"/>
    </source>
</evidence>
<sequence length="139" mass="14549">MIAEHAVTGYLAEHGFPSAESALSGIVGTGRVLWVVGYREAEHAGDALLADWVDQVRVDAGDRNCDLGVLVTARADYGPARVASWWAHLDISALSRAMRGALALPEEVSAGPVRMHLSTAVLLARAAGYGTPLGTEEAA</sequence>
<gene>
    <name evidence="1" type="ORF">NE857_31440</name>
</gene>
<dbReference type="EMBL" id="CP099837">
    <property type="protein sequence ID" value="USY19693.1"/>
    <property type="molecule type" value="Genomic_DNA"/>
</dbReference>
<name>A0ABY5D9G6_9ACTN</name>
<keyword evidence="2" id="KW-1185">Reference proteome</keyword>
<reference evidence="1" key="1">
    <citation type="submission" date="2022-06" db="EMBL/GenBank/DDBJ databases">
        <authorList>
            <person name="Ping M."/>
        </authorList>
    </citation>
    <scope>NUCLEOTIDE SEQUENCE</scope>
    <source>
        <strain evidence="1">JCM11759T</strain>
    </source>
</reference>
<accession>A0ABY5D9G6</accession>
<dbReference type="RefSeq" id="WP_254418885.1">
    <property type="nucleotide sequence ID" value="NZ_CP099837.1"/>
</dbReference>
<evidence type="ECO:0000313" key="2">
    <source>
        <dbReference type="Proteomes" id="UP001055940"/>
    </source>
</evidence>
<proteinExistence type="predicted"/>
<protein>
    <submittedName>
        <fullName evidence="1">Uncharacterized protein</fullName>
    </submittedName>
</protein>
<organism evidence="1 2">
    <name type="scientific">Nocardiopsis exhalans</name>
    <dbReference type="NCBI Taxonomy" id="163604"/>
    <lineage>
        <taxon>Bacteria</taxon>
        <taxon>Bacillati</taxon>
        <taxon>Actinomycetota</taxon>
        <taxon>Actinomycetes</taxon>
        <taxon>Streptosporangiales</taxon>
        <taxon>Nocardiopsidaceae</taxon>
        <taxon>Nocardiopsis</taxon>
    </lineage>
</organism>
<dbReference type="Proteomes" id="UP001055940">
    <property type="component" value="Chromosome"/>
</dbReference>